<feature type="transmembrane region" description="Helical" evidence="1">
    <location>
        <begin position="78"/>
        <end position="98"/>
    </location>
</feature>
<keyword evidence="1" id="KW-1133">Transmembrane helix</keyword>
<evidence type="ECO:0000256" key="1">
    <source>
        <dbReference type="SAM" id="Phobius"/>
    </source>
</evidence>
<evidence type="ECO:0000313" key="3">
    <source>
        <dbReference type="Proteomes" id="UP001054837"/>
    </source>
</evidence>
<keyword evidence="3" id="KW-1185">Reference proteome</keyword>
<organism evidence="2 3">
    <name type="scientific">Caerostris darwini</name>
    <dbReference type="NCBI Taxonomy" id="1538125"/>
    <lineage>
        <taxon>Eukaryota</taxon>
        <taxon>Metazoa</taxon>
        <taxon>Ecdysozoa</taxon>
        <taxon>Arthropoda</taxon>
        <taxon>Chelicerata</taxon>
        <taxon>Arachnida</taxon>
        <taxon>Araneae</taxon>
        <taxon>Araneomorphae</taxon>
        <taxon>Entelegynae</taxon>
        <taxon>Araneoidea</taxon>
        <taxon>Araneidae</taxon>
        <taxon>Caerostris</taxon>
    </lineage>
</organism>
<feature type="transmembrane region" description="Helical" evidence="1">
    <location>
        <begin position="118"/>
        <end position="139"/>
    </location>
</feature>
<dbReference type="AlphaFoldDB" id="A0AAV4QUP8"/>
<gene>
    <name evidence="2" type="primary">AVEN_208902_1</name>
    <name evidence="2" type="ORF">CDAR_449461</name>
</gene>
<protein>
    <submittedName>
        <fullName evidence="2">Uncharacterized protein</fullName>
    </submittedName>
</protein>
<dbReference type="Proteomes" id="UP001054837">
    <property type="component" value="Unassembled WGS sequence"/>
</dbReference>
<accession>A0AAV4QUP8</accession>
<keyword evidence="1" id="KW-0472">Membrane</keyword>
<feature type="transmembrane region" description="Helical" evidence="1">
    <location>
        <begin position="151"/>
        <end position="173"/>
    </location>
</feature>
<sequence length="179" mass="20164">MLIGKHCDSVVMEGETKPAPELLLAQLALSAILVFLVGHATYEGEYCVPVFRYEVRWGRPVFLEEGQRGIRIQEFRTAYTVLLLMMVSSAYFFTNLLLYSTLKLMKDPLPLYKTTLMLTQDVLFCFLMFVCSIGAVAHPGERAINVRETQILIASGVSMFCCVSSGVGVYYSYRIYKGL</sequence>
<dbReference type="EMBL" id="BPLQ01004987">
    <property type="protein sequence ID" value="GIY12009.1"/>
    <property type="molecule type" value="Genomic_DNA"/>
</dbReference>
<evidence type="ECO:0000313" key="2">
    <source>
        <dbReference type="EMBL" id="GIY12009.1"/>
    </source>
</evidence>
<keyword evidence="1" id="KW-0812">Transmembrane</keyword>
<name>A0AAV4QUP8_9ARAC</name>
<comment type="caution">
    <text evidence="2">The sequence shown here is derived from an EMBL/GenBank/DDBJ whole genome shotgun (WGS) entry which is preliminary data.</text>
</comment>
<proteinExistence type="predicted"/>
<reference evidence="2 3" key="1">
    <citation type="submission" date="2021-06" db="EMBL/GenBank/DDBJ databases">
        <title>Caerostris darwini draft genome.</title>
        <authorList>
            <person name="Kono N."/>
            <person name="Arakawa K."/>
        </authorList>
    </citation>
    <scope>NUCLEOTIDE SEQUENCE [LARGE SCALE GENOMIC DNA]</scope>
</reference>